<dbReference type="AlphaFoldDB" id="A0A1H0HTA5"/>
<proteinExistence type="predicted"/>
<dbReference type="InterPro" id="IPR001387">
    <property type="entry name" value="Cro/C1-type_HTH"/>
</dbReference>
<evidence type="ECO:0008006" key="3">
    <source>
        <dbReference type="Google" id="ProtNLM"/>
    </source>
</evidence>
<gene>
    <name evidence="1" type="ORF">SAMN05216259_108178</name>
</gene>
<dbReference type="CDD" id="cd00093">
    <property type="entry name" value="HTH_XRE"/>
    <property type="match status" value="1"/>
</dbReference>
<sequence length="419" mass="45455">MEANRHLAEALGKAGLTQGELADVVNDHLRSLGREGTVTDRTVRQWLTGKTRWPHTRQREALERLFGCTAEELGFVRPPSRRDPTRTEDPVLRRNFLAAAGTAAASVPLGGSRPFTVGTTDVIRLRNGLDRLTALDNTKGGHEDLERAALRGAAKALELQQHGASQRIRRRLFSVAANYTAMAAQSTMDARALERTGVHLREALYLAGMAKDPIAQFRVWNLQAMLAGHLNEPPAAVDAALAAQATAVTRQDPLFASLAHARTAISHARAGNRQGALRSLGYAEAALAKAPEDEPRPSWMAFYGHGELLALTAIAHDSIALPASAEAASHRALAAIPEGFRRNRGLATARLALAQLHQGDVEQACSTAVHVFAVMDDEPLPGRMRSLLGDFHRDLITTAPNTPAAREWTDLYRNHWSQA</sequence>
<accession>A0A1H0HTA5</accession>
<reference evidence="1 2" key="1">
    <citation type="submission" date="2016-10" db="EMBL/GenBank/DDBJ databases">
        <authorList>
            <person name="de Groot N.N."/>
        </authorList>
    </citation>
    <scope>NUCLEOTIDE SEQUENCE [LARGE SCALE GENOMIC DNA]</scope>
    <source>
        <strain evidence="1 2">CGMCC 4.2022</strain>
    </source>
</reference>
<dbReference type="OrthoDB" id="4332031at2"/>
<organism evidence="1 2">
    <name type="scientific">Actinacidiphila guanduensis</name>
    <dbReference type="NCBI Taxonomy" id="310781"/>
    <lineage>
        <taxon>Bacteria</taxon>
        <taxon>Bacillati</taxon>
        <taxon>Actinomycetota</taxon>
        <taxon>Actinomycetes</taxon>
        <taxon>Kitasatosporales</taxon>
        <taxon>Streptomycetaceae</taxon>
        <taxon>Actinacidiphila</taxon>
    </lineage>
</organism>
<name>A0A1H0HTA5_9ACTN</name>
<dbReference type="Proteomes" id="UP000199341">
    <property type="component" value="Unassembled WGS sequence"/>
</dbReference>
<dbReference type="EMBL" id="FNIE01000008">
    <property type="protein sequence ID" value="SDO22021.1"/>
    <property type="molecule type" value="Genomic_DNA"/>
</dbReference>
<protein>
    <recommendedName>
        <fullName evidence="3">XRE family transcriptional regulator</fullName>
    </recommendedName>
</protein>
<keyword evidence="2" id="KW-1185">Reference proteome</keyword>
<dbReference type="RefSeq" id="WP_093785727.1">
    <property type="nucleotide sequence ID" value="NZ_FNIE01000008.1"/>
</dbReference>
<evidence type="ECO:0000313" key="2">
    <source>
        <dbReference type="Proteomes" id="UP000199341"/>
    </source>
</evidence>
<dbReference type="STRING" id="310781.SAMN05216259_108178"/>
<evidence type="ECO:0000313" key="1">
    <source>
        <dbReference type="EMBL" id="SDO22021.1"/>
    </source>
</evidence>